<dbReference type="AlphaFoldDB" id="A0A9W9GAR3"/>
<feature type="region of interest" description="Disordered" evidence="1">
    <location>
        <begin position="600"/>
        <end position="656"/>
    </location>
</feature>
<organism evidence="2 3">
    <name type="scientific">Penicillium alfredii</name>
    <dbReference type="NCBI Taxonomy" id="1506179"/>
    <lineage>
        <taxon>Eukaryota</taxon>
        <taxon>Fungi</taxon>
        <taxon>Dikarya</taxon>
        <taxon>Ascomycota</taxon>
        <taxon>Pezizomycotina</taxon>
        <taxon>Eurotiomycetes</taxon>
        <taxon>Eurotiomycetidae</taxon>
        <taxon>Eurotiales</taxon>
        <taxon>Aspergillaceae</taxon>
        <taxon>Penicillium</taxon>
    </lineage>
</organism>
<dbReference type="Proteomes" id="UP001141434">
    <property type="component" value="Unassembled WGS sequence"/>
</dbReference>
<comment type="caution">
    <text evidence="2">The sequence shown here is derived from an EMBL/GenBank/DDBJ whole genome shotgun (WGS) entry which is preliminary data.</text>
</comment>
<feature type="compositionally biased region" description="Acidic residues" evidence="1">
    <location>
        <begin position="33"/>
        <end position="43"/>
    </location>
</feature>
<feature type="compositionally biased region" description="Basic and acidic residues" evidence="1">
    <location>
        <begin position="23"/>
        <end position="32"/>
    </location>
</feature>
<sequence>MAPVQRPSGRASRSTRPVRSSRTKVDTYHEDSNSGEENMDPESGDGTWRRASLSLRPRDPNRMYREESTDTSFDGEAESESDSAVVGPAEAPTTSMPAVPTSESNANARPFRAQSQPSRRMTASSKPKQSKRRRQQKREVGRRRTKRPKIQAEDTIIVGSGVIPPWQTLPYQVLFDIFRCASHPLFNEQLNTRTDSAKWLVNVGLLCRSFLEPAIAALYYSPPMLPAYKSHALMNLLSMPQESLSMNYASKVKELSLDVETLILYKSSPTLGYFDLPKFIERIPQVQTVRLYHRSDYILGIPPWNIHQSRWGYTEPIFSSIDNTGIRLRGWEWNSRFCETPKLVELMTQKHSRFAFHGLKRLRVLHLSESEKEADLQTATVFATALESLPELQCLEFLESSLVNHEILLKLPSALQSLTLCNCDRIFSHELTSFMKSRGGHLRELNLSHNRHLNLSFIQTLGPSCPNLERFKMDISMHDWSSYHDVEPHFLELLTKSEIPTWPEKLQQIELIQLRKWDDATAEVFFTSLIDAAPRLRDLRRMLISVILKIGWRDRASFRERWISQLERVFLRRSQPPNPNLRSIRKRPLQSGALANERATHPEDGALPGSAHTETADGGSFGPSQRHSARLAQHRSSQAEEITELSPIEPFSQPLSRDIQGMCDVVKIRIDNQRPTETQFNEDDFLDDELSGDEDWDGQDFEPAPGHAW</sequence>
<evidence type="ECO:0000313" key="2">
    <source>
        <dbReference type="EMBL" id="KAJ5115300.1"/>
    </source>
</evidence>
<dbReference type="RefSeq" id="XP_056516491.1">
    <property type="nucleotide sequence ID" value="XM_056651641.1"/>
</dbReference>
<dbReference type="OrthoDB" id="5395390at2759"/>
<feature type="compositionally biased region" description="Low complexity" evidence="1">
    <location>
        <begin position="10"/>
        <end position="20"/>
    </location>
</feature>
<dbReference type="EMBL" id="JAPMSZ010000001">
    <property type="protein sequence ID" value="KAJ5115300.1"/>
    <property type="molecule type" value="Genomic_DNA"/>
</dbReference>
<keyword evidence="3" id="KW-1185">Reference proteome</keyword>
<dbReference type="GeneID" id="81390809"/>
<name>A0A9W9GAR3_9EURO</name>
<feature type="region of interest" description="Disordered" evidence="1">
    <location>
        <begin position="1"/>
        <end position="151"/>
    </location>
</feature>
<gene>
    <name evidence="2" type="ORF">NUU61_001059</name>
</gene>
<reference evidence="2" key="1">
    <citation type="submission" date="2022-11" db="EMBL/GenBank/DDBJ databases">
        <authorList>
            <person name="Petersen C."/>
        </authorList>
    </citation>
    <scope>NUCLEOTIDE SEQUENCE</scope>
    <source>
        <strain evidence="2">IBT 34128</strain>
    </source>
</reference>
<protein>
    <submittedName>
        <fullName evidence="2">Uncharacterized protein</fullName>
    </submittedName>
</protein>
<feature type="region of interest" description="Disordered" evidence="1">
    <location>
        <begin position="672"/>
        <end position="709"/>
    </location>
</feature>
<dbReference type="PROSITE" id="PS51450">
    <property type="entry name" value="LRR"/>
    <property type="match status" value="1"/>
</dbReference>
<accession>A0A9W9GAR3</accession>
<feature type="compositionally biased region" description="Basic and acidic residues" evidence="1">
    <location>
        <begin position="56"/>
        <end position="68"/>
    </location>
</feature>
<dbReference type="Gene3D" id="3.80.10.10">
    <property type="entry name" value="Ribonuclease Inhibitor"/>
    <property type="match status" value="1"/>
</dbReference>
<feature type="compositionally biased region" description="Polar residues" evidence="1">
    <location>
        <begin position="92"/>
        <end position="123"/>
    </location>
</feature>
<feature type="compositionally biased region" description="Basic residues" evidence="1">
    <location>
        <begin position="128"/>
        <end position="149"/>
    </location>
</feature>
<feature type="compositionally biased region" description="Acidic residues" evidence="1">
    <location>
        <begin position="680"/>
        <end position="700"/>
    </location>
</feature>
<evidence type="ECO:0000313" key="3">
    <source>
        <dbReference type="Proteomes" id="UP001141434"/>
    </source>
</evidence>
<dbReference type="InterPro" id="IPR001611">
    <property type="entry name" value="Leu-rich_rpt"/>
</dbReference>
<evidence type="ECO:0000256" key="1">
    <source>
        <dbReference type="SAM" id="MobiDB-lite"/>
    </source>
</evidence>
<dbReference type="InterPro" id="IPR032675">
    <property type="entry name" value="LRR_dom_sf"/>
</dbReference>
<reference evidence="2" key="2">
    <citation type="journal article" date="2023" name="IMA Fungus">
        <title>Comparative genomic study of the Penicillium genus elucidates a diverse pangenome and 15 lateral gene transfer events.</title>
        <authorList>
            <person name="Petersen C."/>
            <person name="Sorensen T."/>
            <person name="Nielsen M.R."/>
            <person name="Sondergaard T.E."/>
            <person name="Sorensen J.L."/>
            <person name="Fitzpatrick D.A."/>
            <person name="Frisvad J.C."/>
            <person name="Nielsen K.L."/>
        </authorList>
    </citation>
    <scope>NUCLEOTIDE SEQUENCE</scope>
    <source>
        <strain evidence="2">IBT 34128</strain>
    </source>
</reference>
<dbReference type="SUPFAM" id="SSF52047">
    <property type="entry name" value="RNI-like"/>
    <property type="match status" value="1"/>
</dbReference>
<proteinExistence type="predicted"/>